<protein>
    <submittedName>
        <fullName evidence="2">Uncharacterized protein</fullName>
    </submittedName>
</protein>
<dbReference type="OMA" id="MCYLSEQ"/>
<evidence type="ECO:0000256" key="1">
    <source>
        <dbReference type="SAM" id="MobiDB-lite"/>
    </source>
</evidence>
<feature type="compositionally biased region" description="Pro residues" evidence="1">
    <location>
        <begin position="126"/>
        <end position="136"/>
    </location>
</feature>
<organism evidence="2">
    <name type="scientific">Rosellinia necatrix</name>
    <name type="common">White root-rot fungus</name>
    <dbReference type="NCBI Taxonomy" id="77044"/>
    <lineage>
        <taxon>Eukaryota</taxon>
        <taxon>Fungi</taxon>
        <taxon>Dikarya</taxon>
        <taxon>Ascomycota</taxon>
        <taxon>Pezizomycotina</taxon>
        <taxon>Sordariomycetes</taxon>
        <taxon>Xylariomycetidae</taxon>
        <taxon>Xylariales</taxon>
        <taxon>Xylariaceae</taxon>
        <taxon>Rosellinia</taxon>
    </lineage>
</organism>
<evidence type="ECO:0000313" key="3">
    <source>
        <dbReference type="Proteomes" id="UP000054516"/>
    </source>
</evidence>
<reference evidence="2" key="1">
    <citation type="submission" date="2016-03" db="EMBL/GenBank/DDBJ databases">
        <title>Draft genome sequence of Rosellinia necatrix.</title>
        <authorList>
            <person name="Kanematsu S."/>
        </authorList>
    </citation>
    <scope>NUCLEOTIDE SEQUENCE [LARGE SCALE GENOMIC DNA]</scope>
    <source>
        <strain evidence="2">W97</strain>
    </source>
</reference>
<accession>A0A1W2TCK4</accession>
<sequence>MVAVGNDASKSDTAPRPEPGTGCAVTKLKRRFTPQFIEQTSRSCANRKYQHDDSPSNTNSDSDTGTDDSRSVFNVTLATPATRDAHINHSDSTSASRPTKTVRRFAPVPIETTFDSYRVANRNPHGPAPEPTPDPSPTASQSSLTFPTPVVPMASEMAQTLDEEKRPRRRFAPQLIETTRRAWRAGQAGPATQPTDKTDITPGTNHIYAPKPKRKHGAPGPSKGSSGLTHPIADDASSPALAPRRQRPLTAHSDTRRGTRTKSYHPELDTILSSESGNSSEEEDGIAAPGLNLGVPALSDTHSDRGDNWSTRSYDLRTRRESCDEEFSGYLLGIAAREAHRQREFEQALSAFPNGIPPQGVEHFFARDHSGDDLQIGDGEPPLRHGPSQLLRRKSTDPGWAVKEMRAHAEKLARMRAETHSSLDDNSDQSGGLPPSVDLLWTATARRDSRDSAMGSSMGPVPSTHTHSPALFAGSPPEHDKPLTSPPATGLRAGPFEMPFATNAGKPEGGSEPEKLRKAASPPMLGTDLSFRTCPSPKYTRMEPNQPYCQFDRLENNQRDASGATGLWRGYCSTKTNRPEPPALQSLDLLCTPAVSCSPMDPFASAFGGSMSGTGTQSPVWYPGHEPTDLHKQTLYEIDGRLEREMSRKEREAAIMAEFDDAFITQVYNYLSLGYAATARDFDDELSKISGICVEELRKDDNVEVGKGFMLEMEISPSRNRTDSSSSSSSTGSSGDERTASLHASRGGRRSRHKPPRWRALKLYIQEWARQHPSLNGDDDSVPPAWGVRARRGSWAI</sequence>
<name>A0A1W2TCK4_ROSNE</name>
<dbReference type="STRING" id="77044.A0A1W2TCK4"/>
<feature type="region of interest" description="Disordered" evidence="1">
    <location>
        <begin position="713"/>
        <end position="755"/>
    </location>
</feature>
<feature type="region of interest" description="Disordered" evidence="1">
    <location>
        <begin position="412"/>
        <end position="530"/>
    </location>
</feature>
<evidence type="ECO:0000313" key="2">
    <source>
        <dbReference type="EMBL" id="GAP85699.2"/>
    </source>
</evidence>
<dbReference type="Proteomes" id="UP000054516">
    <property type="component" value="Unassembled WGS sequence"/>
</dbReference>
<dbReference type="OrthoDB" id="4716584at2759"/>
<feature type="compositionally biased region" description="Basic and acidic residues" evidence="1">
    <location>
        <begin position="412"/>
        <end position="423"/>
    </location>
</feature>
<keyword evidence="3" id="KW-1185">Reference proteome</keyword>
<feature type="region of interest" description="Disordered" evidence="1">
    <location>
        <begin position="179"/>
        <end position="306"/>
    </location>
</feature>
<dbReference type="EMBL" id="DF977458">
    <property type="protein sequence ID" value="GAP85699.2"/>
    <property type="molecule type" value="Genomic_DNA"/>
</dbReference>
<feature type="region of interest" description="Disordered" evidence="1">
    <location>
        <begin position="1"/>
        <end position="147"/>
    </location>
</feature>
<proteinExistence type="predicted"/>
<gene>
    <name evidence="2" type="ORF">SAMD00023353_1300230</name>
</gene>
<feature type="compositionally biased region" description="Low complexity" evidence="1">
    <location>
        <begin position="723"/>
        <end position="734"/>
    </location>
</feature>
<feature type="compositionally biased region" description="Basic residues" evidence="1">
    <location>
        <begin position="746"/>
        <end position="755"/>
    </location>
</feature>
<dbReference type="AlphaFoldDB" id="A0A1W2TCK4"/>
<feature type="compositionally biased region" description="Polar residues" evidence="1">
    <location>
        <begin position="90"/>
        <end position="99"/>
    </location>
</feature>